<dbReference type="Pfam" id="PF00106">
    <property type="entry name" value="adh_short"/>
    <property type="match status" value="2"/>
</dbReference>
<accession>A0A9E7G006</accession>
<organism evidence="4 5">
    <name type="scientific">Musa troglodytarum</name>
    <name type="common">fe'i banana</name>
    <dbReference type="NCBI Taxonomy" id="320322"/>
    <lineage>
        <taxon>Eukaryota</taxon>
        <taxon>Viridiplantae</taxon>
        <taxon>Streptophyta</taxon>
        <taxon>Embryophyta</taxon>
        <taxon>Tracheophyta</taxon>
        <taxon>Spermatophyta</taxon>
        <taxon>Magnoliopsida</taxon>
        <taxon>Liliopsida</taxon>
        <taxon>Zingiberales</taxon>
        <taxon>Musaceae</taxon>
        <taxon>Musa</taxon>
    </lineage>
</organism>
<dbReference type="GO" id="GO:0016020">
    <property type="term" value="C:membrane"/>
    <property type="evidence" value="ECO:0007669"/>
    <property type="project" value="TreeGrafter"/>
</dbReference>
<keyword evidence="3" id="KW-0560">Oxidoreductase</keyword>
<dbReference type="PRINTS" id="PR00080">
    <property type="entry name" value="SDRFAMILY"/>
</dbReference>
<dbReference type="EMBL" id="CP097507">
    <property type="protein sequence ID" value="URE05070.1"/>
    <property type="molecule type" value="Genomic_DNA"/>
</dbReference>
<dbReference type="OrthoDB" id="1933717at2759"/>
<dbReference type="InterPro" id="IPR036291">
    <property type="entry name" value="NAD(P)-bd_dom_sf"/>
</dbReference>
<protein>
    <submittedName>
        <fullName evidence="4">KR domain</fullName>
    </submittedName>
</protein>
<proteinExistence type="inferred from homology"/>
<keyword evidence="5" id="KW-1185">Reference proteome</keyword>
<evidence type="ECO:0000313" key="4">
    <source>
        <dbReference type="EMBL" id="URE05070.1"/>
    </source>
</evidence>
<dbReference type="InterPro" id="IPR002347">
    <property type="entry name" value="SDR_fam"/>
</dbReference>
<evidence type="ECO:0000256" key="2">
    <source>
        <dbReference type="ARBA" id="ARBA00022857"/>
    </source>
</evidence>
<dbReference type="PRINTS" id="PR00081">
    <property type="entry name" value="GDHRDH"/>
</dbReference>
<reference evidence="4" key="1">
    <citation type="submission" date="2022-05" db="EMBL/GenBank/DDBJ databases">
        <title>The Musa troglodytarum L. genome provides insights into the mechanism of non-climacteric behaviour and enrichment of carotenoids.</title>
        <authorList>
            <person name="Wang J."/>
        </authorList>
    </citation>
    <scope>NUCLEOTIDE SEQUENCE</scope>
    <source>
        <tissue evidence="4">Leaf</tissue>
    </source>
</reference>
<evidence type="ECO:0000256" key="1">
    <source>
        <dbReference type="ARBA" id="ARBA00006484"/>
    </source>
</evidence>
<dbReference type="Proteomes" id="UP001055439">
    <property type="component" value="Chromosome 5"/>
</dbReference>
<dbReference type="Gene3D" id="3.40.50.720">
    <property type="entry name" value="NAD(P)-binding Rossmann-like Domain"/>
    <property type="match status" value="2"/>
</dbReference>
<name>A0A9E7G006_9LILI</name>
<evidence type="ECO:0000313" key="5">
    <source>
        <dbReference type="Proteomes" id="UP001055439"/>
    </source>
</evidence>
<dbReference type="InterPro" id="IPR020904">
    <property type="entry name" value="Sc_DH/Rdtase_CS"/>
</dbReference>
<dbReference type="PANTHER" id="PTHR43490:SF73">
    <property type="entry name" value="OS07G0685800 PROTEIN"/>
    <property type="match status" value="1"/>
</dbReference>
<evidence type="ECO:0000256" key="3">
    <source>
        <dbReference type="ARBA" id="ARBA00023002"/>
    </source>
</evidence>
<comment type="similarity">
    <text evidence="1">Belongs to the short-chain dehydrogenases/reductases (SDR) family.</text>
</comment>
<dbReference type="GO" id="GO:0016491">
    <property type="term" value="F:oxidoreductase activity"/>
    <property type="evidence" value="ECO:0007669"/>
    <property type="project" value="UniProtKB-KW"/>
</dbReference>
<dbReference type="PROSITE" id="PS00061">
    <property type="entry name" value="ADH_SHORT"/>
    <property type="match status" value="1"/>
</dbReference>
<dbReference type="AlphaFoldDB" id="A0A9E7G006"/>
<dbReference type="PANTHER" id="PTHR43490">
    <property type="entry name" value="(+)-NEOMENTHOL DEHYDROGENASE"/>
    <property type="match status" value="1"/>
</dbReference>
<sequence>MEGATHKPTSQRIRSFRCDPLDCNSLECLILILHPHPCSGRIVLVTGANKGIGLETCRQLLSKGATVILTARDEQRGLAAVRNLQASGASDVLFHQLDVTDSASVSSLAGFIHDQFGKLDVLVNNAAVHGVGLDTQILGSSVREYIPDGKIKEEMRNIDVLSEDRLDELLQSFLNDFKGGKLEENGWPTRVSAYVVSKVAVSAYTRILAKKYPKFCINCVNPGFVKTDMNYNFGELPVEVGAQGPVFLAMLPDGSPSGHFYDLEEMSSFEIAVVTGANKGIGLEVCRQLAFNGVKVILTARDETKGMEALEKMRDSELSDIIFHQLDVTDASSIASLTDFIRTQFGKLDILVNNAAVGGLTVDMDASKASKPTDDEACDIPDWLKPHVVQSFEMAETCLQTNYYGAKAVTKAFIPLLQSSLSGRIINVSSTLGQLRVISNERLQEELSDVDCLTEERLDRLSTLFLKDFKDDLLGSNGWPTMASAYKVSKVLINAYTRILAKIHPALCINCVNPGFVKTDLNWNSGILTVEEGAKGPVLLALGHHDSATGFFFDQTEASSF</sequence>
<keyword evidence="2" id="KW-0521">NADP</keyword>
<dbReference type="SUPFAM" id="SSF51735">
    <property type="entry name" value="NAD(P)-binding Rossmann-fold domains"/>
    <property type="match status" value="2"/>
</dbReference>
<gene>
    <name evidence="4" type="ORF">MUK42_21148</name>
</gene>